<gene>
    <name evidence="2" type="ORF">SAMN05444959_11441</name>
</gene>
<feature type="domain" description="Amidase" evidence="1">
    <location>
        <begin position="27"/>
        <end position="432"/>
    </location>
</feature>
<name>A0A239Q0W2_9RHOB</name>
<dbReference type="RefSeq" id="WP_089345335.1">
    <property type="nucleotide sequence ID" value="NZ_CP067129.1"/>
</dbReference>
<protein>
    <submittedName>
        <fullName evidence="2">Aspartyl-tRNA(Asn)/glutamyl-tRNA(Gln) amidotransferase subunit A</fullName>
    </submittedName>
</protein>
<keyword evidence="2" id="KW-0808">Transferase</keyword>
<dbReference type="Pfam" id="PF01425">
    <property type="entry name" value="Amidase"/>
    <property type="match status" value="1"/>
</dbReference>
<proteinExistence type="predicted"/>
<dbReference type="OrthoDB" id="9811471at2"/>
<dbReference type="PANTHER" id="PTHR11895">
    <property type="entry name" value="TRANSAMIDASE"/>
    <property type="match status" value="1"/>
</dbReference>
<dbReference type="InterPro" id="IPR036928">
    <property type="entry name" value="AS_sf"/>
</dbReference>
<accession>A0A239Q0W2</accession>
<organism evidence="2 3">
    <name type="scientific">Paracoccus seriniphilus</name>
    <dbReference type="NCBI Taxonomy" id="184748"/>
    <lineage>
        <taxon>Bacteria</taxon>
        <taxon>Pseudomonadati</taxon>
        <taxon>Pseudomonadota</taxon>
        <taxon>Alphaproteobacteria</taxon>
        <taxon>Rhodobacterales</taxon>
        <taxon>Paracoccaceae</taxon>
        <taxon>Paracoccus</taxon>
    </lineage>
</organism>
<dbReference type="PANTHER" id="PTHR11895:SF176">
    <property type="entry name" value="AMIDASE AMID-RELATED"/>
    <property type="match status" value="1"/>
</dbReference>
<evidence type="ECO:0000313" key="3">
    <source>
        <dbReference type="Proteomes" id="UP000198307"/>
    </source>
</evidence>
<dbReference type="InterPro" id="IPR000120">
    <property type="entry name" value="Amidase"/>
</dbReference>
<keyword evidence="3" id="KW-1185">Reference proteome</keyword>
<sequence length="445" mass="47204">MVDWLRESAVRQGRAMLAGILDPIDQTEAYLDAARSHPDGKRIYARITAARARSEAVAAHDRAKSDQRKCVLDGVAINWKDNVDSGGTLTEAGSRLLEARIPRKDATVLSRAAREGLVCLGKTHMSELAFSGLGLNPSTATPPNALDPDLAPGGSSSGAAVSVALGLAAAAIGTDTGGSVRVPAAWNGLVGFKPTHDAVPEKGVVPLCRKFDVAGPIARSVEDCAELFAVMAGDRGADLHGASAQGLRLMVLEGLPFDDADPAPLVAFQDALERLGRAGARITHVSSDWMDQAMALSPQLFAPEAYGIWRAQIEDAPELMWTPILERFRGGAKVGAADYVAAWEQLVRIRRKWIKEVASGYDAVVLPTVPILPPGTDRLLRDKDYFVQANLLALRNTRIANVLDLPAVTLPTGHPACGIMLMGHAGRDRHLLRVAAGAEASLAVI</sequence>
<dbReference type="PROSITE" id="PS00571">
    <property type="entry name" value="AMIDASES"/>
    <property type="match status" value="1"/>
</dbReference>
<dbReference type="Gene3D" id="3.90.1300.10">
    <property type="entry name" value="Amidase signature (AS) domain"/>
    <property type="match status" value="1"/>
</dbReference>
<evidence type="ECO:0000259" key="1">
    <source>
        <dbReference type="Pfam" id="PF01425"/>
    </source>
</evidence>
<dbReference type="GO" id="GO:0016740">
    <property type="term" value="F:transferase activity"/>
    <property type="evidence" value="ECO:0007669"/>
    <property type="project" value="UniProtKB-KW"/>
</dbReference>
<dbReference type="Proteomes" id="UP000198307">
    <property type="component" value="Unassembled WGS sequence"/>
</dbReference>
<dbReference type="InterPro" id="IPR023631">
    <property type="entry name" value="Amidase_dom"/>
</dbReference>
<dbReference type="AlphaFoldDB" id="A0A239Q0W2"/>
<evidence type="ECO:0000313" key="2">
    <source>
        <dbReference type="EMBL" id="SNT75978.1"/>
    </source>
</evidence>
<dbReference type="InterPro" id="IPR020556">
    <property type="entry name" value="Amidase_CS"/>
</dbReference>
<reference evidence="2 3" key="1">
    <citation type="submission" date="2017-07" db="EMBL/GenBank/DDBJ databases">
        <authorList>
            <person name="Sun Z.S."/>
            <person name="Albrecht U."/>
            <person name="Echele G."/>
            <person name="Lee C.C."/>
        </authorList>
    </citation>
    <scope>NUCLEOTIDE SEQUENCE [LARGE SCALE GENOMIC DNA]</scope>
    <source>
        <strain evidence="2 3">DSM 14827</strain>
    </source>
</reference>
<dbReference type="SUPFAM" id="SSF75304">
    <property type="entry name" value="Amidase signature (AS) enzymes"/>
    <property type="match status" value="1"/>
</dbReference>
<dbReference type="EMBL" id="FZQB01000014">
    <property type="protein sequence ID" value="SNT75978.1"/>
    <property type="molecule type" value="Genomic_DNA"/>
</dbReference>